<dbReference type="AlphaFoldDB" id="A0A5M8PWT4"/>
<dbReference type="Pfam" id="PF01546">
    <property type="entry name" value="Peptidase_M20"/>
    <property type="match status" value="1"/>
</dbReference>
<dbReference type="InterPro" id="IPR011047">
    <property type="entry name" value="Quinoprotein_ADH-like_sf"/>
</dbReference>
<dbReference type="Gene3D" id="3.40.630.10">
    <property type="entry name" value="Zn peptidases"/>
    <property type="match status" value="2"/>
</dbReference>
<dbReference type="Gene3D" id="2.130.10.10">
    <property type="entry name" value="YVTN repeat-like/Quinoprotein amine dehydrogenase"/>
    <property type="match status" value="2"/>
</dbReference>
<dbReference type="PROSITE" id="PS50082">
    <property type="entry name" value="WD_REPEATS_2"/>
    <property type="match status" value="2"/>
</dbReference>
<dbReference type="SUPFAM" id="SSF53187">
    <property type="entry name" value="Zn-dependent exopeptidases"/>
    <property type="match status" value="1"/>
</dbReference>
<keyword evidence="6" id="KW-0378">Hydrolase</keyword>
<keyword evidence="4" id="KW-0479">Metal-binding</keyword>
<dbReference type="InterPro" id="IPR017149">
    <property type="entry name" value="GSH_degradosome_Dug2"/>
</dbReference>
<accession>A0A5M8PWT4</accession>
<keyword evidence="5" id="KW-0677">Repeat</keyword>
<dbReference type="Proteomes" id="UP000324767">
    <property type="component" value="Unassembled WGS sequence"/>
</dbReference>
<dbReference type="InterPro" id="IPR011650">
    <property type="entry name" value="Peptidase_M20_dimer"/>
</dbReference>
<dbReference type="InterPro" id="IPR015943">
    <property type="entry name" value="WD40/YVTN_repeat-like_dom_sf"/>
</dbReference>
<dbReference type="PROSITE" id="PS00678">
    <property type="entry name" value="WD_REPEATS_1"/>
    <property type="match status" value="1"/>
</dbReference>
<feature type="compositionally biased region" description="Polar residues" evidence="8">
    <location>
        <begin position="815"/>
        <end position="827"/>
    </location>
</feature>
<feature type="compositionally biased region" description="Polar residues" evidence="8">
    <location>
        <begin position="834"/>
        <end position="860"/>
    </location>
</feature>
<feature type="domain" description="Peptidase M20 dimerisation" evidence="9">
    <location>
        <begin position="600"/>
        <end position="747"/>
    </location>
</feature>
<evidence type="ECO:0000256" key="5">
    <source>
        <dbReference type="ARBA" id="ARBA00022737"/>
    </source>
</evidence>
<evidence type="ECO:0000256" key="8">
    <source>
        <dbReference type="SAM" id="MobiDB-lite"/>
    </source>
</evidence>
<comment type="caution">
    <text evidence="10">The sequence shown here is derived from an EMBL/GenBank/DDBJ whole genome shotgun (WGS) entry which is preliminary data.</text>
</comment>
<dbReference type="PANTHER" id="PTHR43270:SF8">
    <property type="entry name" value="DI- AND TRIPEPTIDASE DUG2-RELATED"/>
    <property type="match status" value="1"/>
</dbReference>
<feature type="repeat" description="WD" evidence="7">
    <location>
        <begin position="92"/>
        <end position="133"/>
    </location>
</feature>
<evidence type="ECO:0000256" key="7">
    <source>
        <dbReference type="PROSITE-ProRule" id="PRU00221"/>
    </source>
</evidence>
<dbReference type="GO" id="GO:0006508">
    <property type="term" value="P:proteolysis"/>
    <property type="evidence" value="ECO:0007669"/>
    <property type="project" value="UniProtKB-KW"/>
</dbReference>
<dbReference type="OrthoDB" id="7832001at2759"/>
<feature type="region of interest" description="Disordered" evidence="8">
    <location>
        <begin position="797"/>
        <end position="871"/>
    </location>
</feature>
<protein>
    <submittedName>
        <fullName evidence="10">Glutathione degradosome</fullName>
    </submittedName>
</protein>
<organism evidence="10 11">
    <name type="scientific">Lasallia pustulata</name>
    <dbReference type="NCBI Taxonomy" id="136370"/>
    <lineage>
        <taxon>Eukaryota</taxon>
        <taxon>Fungi</taxon>
        <taxon>Dikarya</taxon>
        <taxon>Ascomycota</taxon>
        <taxon>Pezizomycotina</taxon>
        <taxon>Lecanoromycetes</taxon>
        <taxon>OSLEUM clade</taxon>
        <taxon>Umbilicariomycetidae</taxon>
        <taxon>Umbilicariales</taxon>
        <taxon>Umbilicariaceae</taxon>
        <taxon>Lasallia</taxon>
    </lineage>
</organism>
<dbReference type="Pfam" id="PF07687">
    <property type="entry name" value="M20_dimer"/>
    <property type="match status" value="1"/>
</dbReference>
<dbReference type="Pfam" id="PF00400">
    <property type="entry name" value="WD40"/>
    <property type="match status" value="3"/>
</dbReference>
<dbReference type="SUPFAM" id="SSF50998">
    <property type="entry name" value="Quinoprotein alcohol dehydrogenase-like"/>
    <property type="match status" value="1"/>
</dbReference>
<name>A0A5M8PWT4_9LECA</name>
<dbReference type="PANTHER" id="PTHR43270">
    <property type="entry name" value="BETA-ALA-HIS DIPEPTIDASE"/>
    <property type="match status" value="1"/>
</dbReference>
<dbReference type="InterPro" id="IPR051458">
    <property type="entry name" value="Cyt/Met_Dipeptidase"/>
</dbReference>
<dbReference type="InterPro" id="IPR002933">
    <property type="entry name" value="Peptidase_M20"/>
</dbReference>
<dbReference type="EMBL" id="VXIT01000004">
    <property type="protein sequence ID" value="KAA6413519.1"/>
    <property type="molecule type" value="Genomic_DNA"/>
</dbReference>
<sequence length="938" mass="103052">MAYLHAESHIITDGDFTDTEHGDSDTAPAINGLDGARAQGTVTSPSPLLIHTVKNQRSILALAVSSSNIYAGTQGGELLTWSLETYELLHTVAAHRGSILCLFLSQDGRLLFSSAGDAIVNVWCTKTLDRLYSIYSTYDVGDVFCIAYSSALQTTYLGAQNTSIQWYDLSQRDNRPPPNLAFHPAQRSHRFFDSKGPGGVSTPRPAPPGEPRVFGGQELEIDKEHIWQYAHYGYVYCMLLARGLNANEADEETLISGGGDGTIKLWRLDRSASGAIEDPVSLENGDDSILALALDGTFLYSGRLEGDINVWDLDTRQLIRRVKAHTVDVLTVAVGHGLLFSGGANGYVKKFNQRYECISRWKAHDELILASAVASHNGRDILVTGGNDDCVAIWDIGDCIKQPSKLPRTSNEQLIDSLAKLVSYRTVSSKPEYAEDCRRGASCLRSLFKRFGATTEMLNTEDNMNPIVFARFNGKLTQEKPGKKILFYGHYDVIAAENEQQKWIVDPFNMQGINGYLYGRGVSDNKGPVLAALYAVADLVAEQKLVSDVVFIIEGEEECGSRGFERAIKKNKHVIGDIDWILLANSYWLNDDYPCLTYGLRGVVHATVQVESDRPDLHSGVDGSHLMDEAVKDLVMLIATLSGPNGRVKIPGFYTPVLPVTEAENERYDAISKILLQRNPELGDAETLTASLKARWREPSLTIHRFKTSGPANSTIIPHVASAVLSMRIVPDQETAKIQQAMTTYLELQFQKLHSSNKLTVKIDHQAEPWLGDPENQIFQTLEEAILQVWGPIGHGRRGSVPTSKVSTSKSTNSLPSPTKTSANGLTSAKHVHATSSTLTNGSDHASQATADTANSIARCQSEDNSSKTTQKPLYIREGGSIPAIRFLEKEFNAPAAHLPCGQASDCAHLDNERLRLSNLYKSREIFKKVFSELPLKC</sequence>
<evidence type="ECO:0000259" key="9">
    <source>
        <dbReference type="Pfam" id="PF07687"/>
    </source>
</evidence>
<feature type="repeat" description="WD" evidence="7">
    <location>
        <begin position="250"/>
        <end position="269"/>
    </location>
</feature>
<evidence type="ECO:0000256" key="2">
    <source>
        <dbReference type="ARBA" id="ARBA00022574"/>
    </source>
</evidence>
<keyword evidence="2 7" id="KW-0853">WD repeat</keyword>
<gene>
    <name evidence="10" type="ORF">FRX48_03265</name>
</gene>
<evidence type="ECO:0000256" key="3">
    <source>
        <dbReference type="ARBA" id="ARBA00022670"/>
    </source>
</evidence>
<dbReference type="Gene3D" id="3.30.70.360">
    <property type="match status" value="1"/>
</dbReference>
<dbReference type="InterPro" id="IPR019775">
    <property type="entry name" value="WD40_repeat_CS"/>
</dbReference>
<dbReference type="GO" id="GO:0008233">
    <property type="term" value="F:peptidase activity"/>
    <property type="evidence" value="ECO:0007669"/>
    <property type="project" value="UniProtKB-KW"/>
</dbReference>
<comment type="similarity">
    <text evidence="1">Belongs to the peptidase M20A family.</text>
</comment>
<dbReference type="PIRSF" id="PIRSF037237">
    <property type="entry name" value="Peptidase_WD_repeats_DUG2"/>
    <property type="match status" value="1"/>
</dbReference>
<feature type="compositionally biased region" description="Low complexity" evidence="8">
    <location>
        <begin position="800"/>
        <end position="814"/>
    </location>
</feature>
<evidence type="ECO:0000256" key="1">
    <source>
        <dbReference type="ARBA" id="ARBA00006247"/>
    </source>
</evidence>
<feature type="region of interest" description="Disordered" evidence="8">
    <location>
        <begin position="14"/>
        <end position="36"/>
    </location>
</feature>
<evidence type="ECO:0000256" key="6">
    <source>
        <dbReference type="ARBA" id="ARBA00022801"/>
    </source>
</evidence>
<dbReference type="SMART" id="SM00320">
    <property type="entry name" value="WD40"/>
    <property type="match status" value="6"/>
</dbReference>
<reference evidence="10 11" key="1">
    <citation type="submission" date="2019-09" db="EMBL/GenBank/DDBJ databases">
        <title>The hologenome of the rock-dwelling lichen Lasallia pustulata.</title>
        <authorList>
            <person name="Greshake Tzovaras B."/>
            <person name="Segers F."/>
            <person name="Bicker A."/>
            <person name="Dal Grande F."/>
            <person name="Otte J."/>
            <person name="Hankeln T."/>
            <person name="Schmitt I."/>
            <person name="Ebersberger I."/>
        </authorList>
    </citation>
    <scope>NUCLEOTIDE SEQUENCE [LARGE SCALE GENOMIC DNA]</scope>
    <source>
        <strain evidence="10">A1-1</strain>
    </source>
</reference>
<dbReference type="InterPro" id="IPR001680">
    <property type="entry name" value="WD40_rpt"/>
</dbReference>
<evidence type="ECO:0000256" key="4">
    <source>
        <dbReference type="ARBA" id="ARBA00022723"/>
    </source>
</evidence>
<feature type="region of interest" description="Disordered" evidence="8">
    <location>
        <begin position="191"/>
        <end position="213"/>
    </location>
</feature>
<proteinExistence type="inferred from homology"/>
<dbReference type="GO" id="GO:0046872">
    <property type="term" value="F:metal ion binding"/>
    <property type="evidence" value="ECO:0007669"/>
    <property type="project" value="UniProtKB-KW"/>
</dbReference>
<dbReference type="GO" id="GO:0006751">
    <property type="term" value="P:glutathione catabolic process"/>
    <property type="evidence" value="ECO:0007669"/>
    <property type="project" value="InterPro"/>
</dbReference>
<feature type="compositionally biased region" description="Basic and acidic residues" evidence="8">
    <location>
        <begin position="14"/>
        <end position="24"/>
    </location>
</feature>
<evidence type="ECO:0000313" key="11">
    <source>
        <dbReference type="Proteomes" id="UP000324767"/>
    </source>
</evidence>
<dbReference type="PROSITE" id="PS50294">
    <property type="entry name" value="WD_REPEATS_REGION"/>
    <property type="match status" value="1"/>
</dbReference>
<evidence type="ECO:0000313" key="10">
    <source>
        <dbReference type="EMBL" id="KAA6413519.1"/>
    </source>
</evidence>
<keyword evidence="3" id="KW-0645">Protease</keyword>